<evidence type="ECO:0000256" key="1">
    <source>
        <dbReference type="SAM" id="MobiDB-lite"/>
    </source>
</evidence>
<feature type="compositionally biased region" description="Basic residues" evidence="1">
    <location>
        <begin position="10"/>
        <end position="20"/>
    </location>
</feature>
<evidence type="ECO:0000313" key="3">
    <source>
        <dbReference type="Proteomes" id="UP000479000"/>
    </source>
</evidence>
<dbReference type="AlphaFoldDB" id="A0A6H5H1B8"/>
<dbReference type="Proteomes" id="UP000479000">
    <property type="component" value="Unassembled WGS sequence"/>
</dbReference>
<gene>
    <name evidence="2" type="ORF">NTEN_LOCUS14687</name>
</gene>
<feature type="region of interest" description="Disordered" evidence="1">
    <location>
        <begin position="1"/>
        <end position="41"/>
    </location>
</feature>
<accession>A0A6H5H1B8</accession>
<dbReference type="EMBL" id="CADCXU010021830">
    <property type="protein sequence ID" value="CAB0009552.1"/>
    <property type="molecule type" value="Genomic_DNA"/>
</dbReference>
<organism evidence="2 3">
    <name type="scientific">Nesidiocoris tenuis</name>
    <dbReference type="NCBI Taxonomy" id="355587"/>
    <lineage>
        <taxon>Eukaryota</taxon>
        <taxon>Metazoa</taxon>
        <taxon>Ecdysozoa</taxon>
        <taxon>Arthropoda</taxon>
        <taxon>Hexapoda</taxon>
        <taxon>Insecta</taxon>
        <taxon>Pterygota</taxon>
        <taxon>Neoptera</taxon>
        <taxon>Paraneoptera</taxon>
        <taxon>Hemiptera</taxon>
        <taxon>Heteroptera</taxon>
        <taxon>Panheteroptera</taxon>
        <taxon>Cimicomorpha</taxon>
        <taxon>Miridae</taxon>
        <taxon>Dicyphina</taxon>
        <taxon>Nesidiocoris</taxon>
    </lineage>
</organism>
<protein>
    <submittedName>
        <fullName evidence="2">Uncharacterized protein</fullName>
    </submittedName>
</protein>
<reference evidence="2 3" key="1">
    <citation type="submission" date="2020-02" db="EMBL/GenBank/DDBJ databases">
        <authorList>
            <person name="Ferguson B K."/>
        </authorList>
    </citation>
    <scope>NUCLEOTIDE SEQUENCE [LARGE SCALE GENOMIC DNA]</scope>
</reference>
<dbReference type="OrthoDB" id="10065815at2759"/>
<evidence type="ECO:0000313" key="2">
    <source>
        <dbReference type="EMBL" id="CAB0009552.1"/>
    </source>
</evidence>
<sequence length="105" mass="11882">MAESLPPPGQRRRSVRNSRKRSLEVDEAEQPAEKSTDLKNEGIFRTSEKCAMCRMVIPSDYLEMPDLLEVPEPSIPAADGQEAFQWFYEGRHGESSNDMVTVPLN</sequence>
<feature type="compositionally biased region" description="Basic and acidic residues" evidence="1">
    <location>
        <begin position="31"/>
        <end position="41"/>
    </location>
</feature>
<proteinExistence type="predicted"/>
<keyword evidence="3" id="KW-1185">Reference proteome</keyword>
<name>A0A6H5H1B8_9HEMI</name>